<proteinExistence type="predicted"/>
<evidence type="ECO:0000313" key="1">
    <source>
        <dbReference type="EMBL" id="KAJ8666413.1"/>
    </source>
</evidence>
<reference evidence="1" key="1">
    <citation type="submission" date="2023-04" db="EMBL/GenBank/DDBJ databases">
        <title>A chromosome-level genome assembly of the parasitoid wasp Eretmocerus hayati.</title>
        <authorList>
            <person name="Zhong Y."/>
            <person name="Liu S."/>
            <person name="Liu Y."/>
        </authorList>
    </citation>
    <scope>NUCLEOTIDE SEQUENCE</scope>
    <source>
        <strain evidence="1">ZJU_SS_LIU_2023</strain>
    </source>
</reference>
<sequence>MHTGVFYYKNCDGKPCCVSFCTVSEDLSHDGCAIWAHLQPVLGLIKEEVPEVDITDYQSDGPTTQYKNKTNFQLFRKSCANLKLRRGSWNFTAPKQGKSSADGVGGTVKRLCDSAVFKGRDVMFVDDIINAVQASSGGKTSIFKITTDDITAMSKTIDPEIESAPHSQKILQLLRTNGTPDILHLNRLSCSEYKKIPSYTHFALTPGEPGKLKVLNPRNQS</sequence>
<protein>
    <submittedName>
        <fullName evidence="1">Uncharacterized protein</fullName>
    </submittedName>
</protein>
<evidence type="ECO:0000313" key="2">
    <source>
        <dbReference type="Proteomes" id="UP001239111"/>
    </source>
</evidence>
<name>A0ACC2N5H2_9HYME</name>
<accession>A0ACC2N5H2</accession>
<comment type="caution">
    <text evidence="1">The sequence shown here is derived from an EMBL/GenBank/DDBJ whole genome shotgun (WGS) entry which is preliminary data.</text>
</comment>
<dbReference type="Proteomes" id="UP001239111">
    <property type="component" value="Chromosome 4"/>
</dbReference>
<dbReference type="EMBL" id="CM056744">
    <property type="protein sequence ID" value="KAJ8666413.1"/>
    <property type="molecule type" value="Genomic_DNA"/>
</dbReference>
<keyword evidence="2" id="KW-1185">Reference proteome</keyword>
<organism evidence="1 2">
    <name type="scientific">Eretmocerus hayati</name>
    <dbReference type="NCBI Taxonomy" id="131215"/>
    <lineage>
        <taxon>Eukaryota</taxon>
        <taxon>Metazoa</taxon>
        <taxon>Ecdysozoa</taxon>
        <taxon>Arthropoda</taxon>
        <taxon>Hexapoda</taxon>
        <taxon>Insecta</taxon>
        <taxon>Pterygota</taxon>
        <taxon>Neoptera</taxon>
        <taxon>Endopterygota</taxon>
        <taxon>Hymenoptera</taxon>
        <taxon>Apocrita</taxon>
        <taxon>Proctotrupomorpha</taxon>
        <taxon>Chalcidoidea</taxon>
        <taxon>Aphelinidae</taxon>
        <taxon>Aphelininae</taxon>
        <taxon>Eretmocerus</taxon>
    </lineage>
</organism>
<gene>
    <name evidence="1" type="ORF">QAD02_008075</name>
</gene>